<evidence type="ECO:0000313" key="2">
    <source>
        <dbReference type="EMBL" id="CAA7409618.1"/>
    </source>
</evidence>
<evidence type="ECO:0000313" key="3">
    <source>
        <dbReference type="Proteomes" id="UP000663760"/>
    </source>
</evidence>
<dbReference type="EMBL" id="LR743603">
    <property type="protein sequence ID" value="CAA2633311.1"/>
    <property type="molecule type" value="Genomic_DNA"/>
</dbReference>
<accession>A0A7I8JQK9</accession>
<proteinExistence type="predicted"/>
<reference evidence="1" key="1">
    <citation type="submission" date="2019-12" db="EMBL/GenBank/DDBJ databases">
        <authorList>
            <person name="Scholz U."/>
            <person name="Mascher M."/>
            <person name="Fiebig A."/>
        </authorList>
    </citation>
    <scope>NUCLEOTIDE SEQUENCE</scope>
</reference>
<dbReference type="EMBL" id="LR746279">
    <property type="protein sequence ID" value="CAA7409618.1"/>
    <property type="molecule type" value="Genomic_DNA"/>
</dbReference>
<dbReference type="Proteomes" id="UP000663760">
    <property type="component" value="Chromosome 16"/>
</dbReference>
<gene>
    <name evidence="1" type="ORF">SI7747_16018837</name>
    <name evidence="2" type="ORF">SI8410_16020296</name>
</gene>
<evidence type="ECO:0000313" key="1">
    <source>
        <dbReference type="EMBL" id="CAA2633311.1"/>
    </source>
</evidence>
<organism evidence="1">
    <name type="scientific">Spirodela intermedia</name>
    <name type="common">Intermediate duckweed</name>
    <dbReference type="NCBI Taxonomy" id="51605"/>
    <lineage>
        <taxon>Eukaryota</taxon>
        <taxon>Viridiplantae</taxon>
        <taxon>Streptophyta</taxon>
        <taxon>Embryophyta</taxon>
        <taxon>Tracheophyta</taxon>
        <taxon>Spermatophyta</taxon>
        <taxon>Magnoliopsida</taxon>
        <taxon>Liliopsida</taxon>
        <taxon>Araceae</taxon>
        <taxon>Lemnoideae</taxon>
        <taxon>Spirodela</taxon>
    </lineage>
</organism>
<protein>
    <submittedName>
        <fullName evidence="1">Uncharacterized protein</fullName>
    </submittedName>
</protein>
<sequence length="60" mass="6086">MRENSSSQSSAAVQIFSRAPALCVLAGRSPVAAFAAVAVADTTVPVLVMPSAQGNRPCEP</sequence>
<name>A0A7I8JQK9_SPIIN</name>
<dbReference type="AlphaFoldDB" id="A0A7I8JQK9"/>
<keyword evidence="3" id="KW-1185">Reference proteome</keyword>